<dbReference type="KEGG" id="mhe:MHC_01900"/>
<evidence type="ECO:0000313" key="2">
    <source>
        <dbReference type="EMBL" id="AEW45246.1"/>
    </source>
</evidence>
<proteinExistence type="predicted"/>
<dbReference type="EMBL" id="CP003199">
    <property type="protein sequence ID" value="AEW45246.1"/>
    <property type="molecule type" value="Genomic_DNA"/>
</dbReference>
<protein>
    <submittedName>
        <fullName evidence="2">Uncharacterized protein</fullName>
    </submittedName>
</protein>
<accession>H6N6H4</accession>
<dbReference type="HOGENOM" id="CLU_113690_0_0_14"/>
<keyword evidence="3" id="KW-1185">Reference proteome</keyword>
<dbReference type="AlphaFoldDB" id="H6N6H4"/>
<reference evidence="2 3" key="1">
    <citation type="journal article" date="2012" name="J. Bacteriol.">
        <title>Complete genome sequence of Mycoplasma haemocanis strain Illinois.</title>
        <authorList>
            <person name="do Nascimento N.C."/>
            <person name="Guimaraes A.M."/>
            <person name="Santos A.P."/>
            <person name="Sanmiguel P.J."/>
            <person name="Messick J.B."/>
        </authorList>
    </citation>
    <scope>NUCLEOTIDE SEQUENCE [LARGE SCALE GENOMIC DNA]</scope>
    <source>
        <strain evidence="2 3">Illinois</strain>
    </source>
</reference>
<feature type="compositionally biased region" description="Polar residues" evidence="1">
    <location>
        <begin position="154"/>
        <end position="167"/>
    </location>
</feature>
<gene>
    <name evidence="2" type="ordered locus">MHC_01900</name>
</gene>
<sequence length="210" mass="24011">MSYLLKGGLAAATVGATATGVYIGSNYLTNTTSVSKYLTNSGYKLISSIKNPEHIKRQWQEEFKSDKETIKSLLNLKEDDENKGGEELRKWCSSKLESEYSNNFEDLENVKKYCVIKTIKEWLIRDGNKKILTENQGDNSKWEATYNKRKQAKTSRSQVGLTESWPENSGPDKKDADLPVIKNWCREKSNADFLAHEETYSQVKDWCTET</sequence>
<dbReference type="OrthoDB" id="9826178at2"/>
<dbReference type="Proteomes" id="UP000009135">
    <property type="component" value="Chromosome"/>
</dbReference>
<feature type="region of interest" description="Disordered" evidence="1">
    <location>
        <begin position="147"/>
        <end position="177"/>
    </location>
</feature>
<evidence type="ECO:0000256" key="1">
    <source>
        <dbReference type="SAM" id="MobiDB-lite"/>
    </source>
</evidence>
<evidence type="ECO:0000313" key="3">
    <source>
        <dbReference type="Proteomes" id="UP000009135"/>
    </source>
</evidence>
<name>H6N6H4_MYCHN</name>
<dbReference type="STRING" id="1111676.MHC_01900"/>
<organism evidence="2 3">
    <name type="scientific">Mycoplasma haemocanis (strain Illinois)</name>
    <dbReference type="NCBI Taxonomy" id="1111676"/>
    <lineage>
        <taxon>Bacteria</taxon>
        <taxon>Bacillati</taxon>
        <taxon>Mycoplasmatota</taxon>
        <taxon>Mollicutes</taxon>
        <taxon>Mycoplasmataceae</taxon>
        <taxon>Mycoplasma</taxon>
    </lineage>
</organism>